<evidence type="ECO:0000313" key="2">
    <source>
        <dbReference type="EMBL" id="GEL29332.1"/>
    </source>
</evidence>
<proteinExistence type="predicted"/>
<dbReference type="RefSeq" id="WP_054769571.1">
    <property type="nucleotide sequence ID" value="NZ_BJVK01000047.1"/>
</dbReference>
<comment type="caution">
    <text evidence="2">The sequence shown here is derived from an EMBL/GenBank/DDBJ whole genome shotgun (WGS) entry which is preliminary data.</text>
</comment>
<accession>A0A511DWX0</accession>
<evidence type="ECO:0000313" key="3">
    <source>
        <dbReference type="Proteomes" id="UP000321893"/>
    </source>
</evidence>
<feature type="compositionally biased region" description="Basic and acidic residues" evidence="1">
    <location>
        <begin position="145"/>
        <end position="163"/>
    </location>
</feature>
<dbReference type="AlphaFoldDB" id="A0A511DWX0"/>
<feature type="region of interest" description="Disordered" evidence="1">
    <location>
        <begin position="119"/>
        <end position="163"/>
    </location>
</feature>
<keyword evidence="3" id="KW-1185">Reference proteome</keyword>
<name>A0A511DWX0_LENKE</name>
<evidence type="ECO:0008006" key="4">
    <source>
        <dbReference type="Google" id="ProtNLM"/>
    </source>
</evidence>
<dbReference type="EMBL" id="BJVK01000047">
    <property type="protein sequence ID" value="GEL29332.1"/>
    <property type="molecule type" value="Genomic_DNA"/>
</dbReference>
<protein>
    <recommendedName>
        <fullName evidence="4">Helix-turn-helix type 11 domain-containing protein</fullName>
    </recommendedName>
</protein>
<organism evidence="2 3">
    <name type="scientific">Lentilactobacillus kefiri</name>
    <name type="common">Lactobacillus kefiri</name>
    <dbReference type="NCBI Taxonomy" id="33962"/>
    <lineage>
        <taxon>Bacteria</taxon>
        <taxon>Bacillati</taxon>
        <taxon>Bacillota</taxon>
        <taxon>Bacilli</taxon>
        <taxon>Lactobacillales</taxon>
        <taxon>Lactobacillaceae</taxon>
        <taxon>Lentilactobacillus</taxon>
    </lineage>
</organism>
<sequence length="163" mass="19222">MNSELFTMSQISRKLNVSKSSVYRSISKLNLRETSTRGKAKLYNQEAFQKIQKDLSDLNSKQFINNSKNNSELIQELKTEVERWKNETDKRNEQIDKLTQLLDQSQRLQLDVQNKLKKLESNTVQSRENDSKGDSNDSDTNTNKQNEKPSKETRESFWKRLFR</sequence>
<reference evidence="2" key="1">
    <citation type="submission" date="2019-07" db="EMBL/GenBank/DDBJ databases">
        <title>Whole genome shotgun sequence of Lactobacillus kefiri NBRC 15888.</title>
        <authorList>
            <person name="Hosoyama A."/>
            <person name="Uohara A."/>
            <person name="Ohji S."/>
            <person name="Ichikawa N."/>
        </authorList>
    </citation>
    <scope>NUCLEOTIDE SEQUENCE [LARGE SCALE GENOMIC DNA]</scope>
    <source>
        <strain evidence="2">NBRC 15888</strain>
    </source>
</reference>
<evidence type="ECO:0000256" key="1">
    <source>
        <dbReference type="SAM" id="MobiDB-lite"/>
    </source>
</evidence>
<gene>
    <name evidence="2" type="ORF">LKE01_21520</name>
</gene>
<dbReference type="OrthoDB" id="2287512at2"/>
<dbReference type="Proteomes" id="UP000321893">
    <property type="component" value="Unassembled WGS sequence"/>
</dbReference>